<comment type="caution">
    <text evidence="5">The sequence shown here is derived from an EMBL/GenBank/DDBJ whole genome shotgun (WGS) entry which is preliminary data.</text>
</comment>
<dbReference type="InterPro" id="IPR002172">
    <property type="entry name" value="LDrepeatLR_classA_rpt"/>
</dbReference>
<name>A0A816MEZ1_9BILA</name>
<dbReference type="Proteomes" id="UP000663824">
    <property type="component" value="Unassembled WGS sequence"/>
</dbReference>
<accession>A0A816MEZ1</accession>
<comment type="caution">
    <text evidence="2">Lacks conserved residue(s) required for the propagation of feature annotation.</text>
</comment>
<dbReference type="PROSITE" id="PS50068">
    <property type="entry name" value="LDLRA_2"/>
    <property type="match status" value="1"/>
</dbReference>
<evidence type="ECO:0000256" key="3">
    <source>
        <dbReference type="SAM" id="Phobius"/>
    </source>
</evidence>
<dbReference type="EMBL" id="CAJNOW010014917">
    <property type="protein sequence ID" value="CAF1636370.1"/>
    <property type="molecule type" value="Genomic_DNA"/>
</dbReference>
<organism evidence="5 6">
    <name type="scientific">Rotaria magnacalcarata</name>
    <dbReference type="NCBI Taxonomy" id="392030"/>
    <lineage>
        <taxon>Eukaryota</taxon>
        <taxon>Metazoa</taxon>
        <taxon>Spiralia</taxon>
        <taxon>Gnathifera</taxon>
        <taxon>Rotifera</taxon>
        <taxon>Eurotatoria</taxon>
        <taxon>Bdelloidea</taxon>
        <taxon>Philodinida</taxon>
        <taxon>Philodinidae</taxon>
        <taxon>Rotaria</taxon>
    </lineage>
</organism>
<keyword evidence="3" id="KW-0472">Membrane</keyword>
<dbReference type="SUPFAM" id="SSF81321">
    <property type="entry name" value="Family A G protein-coupled receptor-like"/>
    <property type="match status" value="1"/>
</dbReference>
<dbReference type="Gene3D" id="1.20.1070.10">
    <property type="entry name" value="Rhodopsin 7-helix transmembrane proteins"/>
    <property type="match status" value="1"/>
</dbReference>
<keyword evidence="3" id="KW-0812">Transmembrane</keyword>
<feature type="transmembrane region" description="Helical" evidence="3">
    <location>
        <begin position="243"/>
        <end position="261"/>
    </location>
</feature>
<evidence type="ECO:0000313" key="5">
    <source>
        <dbReference type="EMBL" id="CAF1984172.1"/>
    </source>
</evidence>
<feature type="transmembrane region" description="Helical" evidence="3">
    <location>
        <begin position="213"/>
        <end position="231"/>
    </location>
</feature>
<dbReference type="Proteomes" id="UP000663834">
    <property type="component" value="Unassembled WGS sequence"/>
</dbReference>
<dbReference type="EMBL" id="CAJNRE010002534">
    <property type="protein sequence ID" value="CAF1984172.1"/>
    <property type="molecule type" value="Genomic_DNA"/>
</dbReference>
<evidence type="ECO:0000256" key="1">
    <source>
        <dbReference type="ARBA" id="ARBA00023157"/>
    </source>
</evidence>
<keyword evidence="3" id="KW-1133">Transmembrane helix</keyword>
<feature type="disulfide bond" evidence="2">
    <location>
        <begin position="39"/>
        <end position="51"/>
    </location>
</feature>
<dbReference type="AlphaFoldDB" id="A0A816MEZ1"/>
<dbReference type="OrthoDB" id="10060714at2759"/>
<evidence type="ECO:0000313" key="6">
    <source>
        <dbReference type="Proteomes" id="UP000663824"/>
    </source>
</evidence>
<sequence>MHDQIPWRLDWREVCDGKVDCWPFPIDEKDCEKLEENECELNEYRCLNGQCGAKAFLLDDTLSPDCLDRTDETATCVCPQCYLSTGCQLSTRSFGLPLDVILGYQIRPKFLFSRQPSSLIISGIVTVIMFVLGLVNGTLSFISFRGKSIRAVSCGVYLFAASIISVFTMTIFAVKYFFLVVTQLTMIENRTFLLVQCLLLDFFLRILVQIEGWLYACVAIEHLITIMKRANFNKNSTRQVTKYIILLVCMIVASTSIHEPLNRS</sequence>
<evidence type="ECO:0000256" key="2">
    <source>
        <dbReference type="PROSITE-ProRule" id="PRU00124"/>
    </source>
</evidence>
<reference evidence="5" key="1">
    <citation type="submission" date="2021-02" db="EMBL/GenBank/DDBJ databases">
        <authorList>
            <person name="Nowell W R."/>
        </authorList>
    </citation>
    <scope>NUCLEOTIDE SEQUENCE</scope>
</reference>
<feature type="transmembrane region" description="Helical" evidence="3">
    <location>
        <begin position="119"/>
        <end position="144"/>
    </location>
</feature>
<evidence type="ECO:0000313" key="4">
    <source>
        <dbReference type="EMBL" id="CAF1636370.1"/>
    </source>
</evidence>
<feature type="transmembrane region" description="Helical" evidence="3">
    <location>
        <begin position="156"/>
        <end position="179"/>
    </location>
</feature>
<protein>
    <submittedName>
        <fullName evidence="5">Uncharacterized protein</fullName>
    </submittedName>
</protein>
<gene>
    <name evidence="4" type="ORF">KQP761_LOCUS27153</name>
    <name evidence="5" type="ORF">MBJ925_LOCUS7448</name>
</gene>
<keyword evidence="1 2" id="KW-1015">Disulfide bond</keyword>
<proteinExistence type="predicted"/>